<organism evidence="1 2">
    <name type="scientific">Nonlabens spongiae</name>
    <dbReference type="NCBI Taxonomy" id="331648"/>
    <lineage>
        <taxon>Bacteria</taxon>
        <taxon>Pseudomonadati</taxon>
        <taxon>Bacteroidota</taxon>
        <taxon>Flavobacteriia</taxon>
        <taxon>Flavobacteriales</taxon>
        <taxon>Flavobacteriaceae</taxon>
        <taxon>Nonlabens</taxon>
    </lineage>
</organism>
<dbReference type="EMBL" id="CP019344">
    <property type="protein sequence ID" value="ARN76587.1"/>
    <property type="molecule type" value="Genomic_DNA"/>
</dbReference>
<gene>
    <name evidence="1" type="ORF">BST97_00405</name>
</gene>
<dbReference type="RefSeq" id="WP_085765388.1">
    <property type="nucleotide sequence ID" value="NZ_CP019344.1"/>
</dbReference>
<accession>A0A1W6MG84</accession>
<dbReference type="AlphaFoldDB" id="A0A1W6MG84"/>
<dbReference type="Proteomes" id="UP000193431">
    <property type="component" value="Chromosome"/>
</dbReference>
<sequence>MNQKISRVLQSLLIFPFLISCDEFIEGTVIYNKGNFDTVEMQFYTRINRSDLESRVYRLEETALLDEFQDKFEKNESRLGSGQVSANFVIDSDSVVIIFNNERRFSFPNGSEPLNSAENTLFFQNEYYEISGSTIYTKTFTQQDYEDAEEI</sequence>
<evidence type="ECO:0000313" key="2">
    <source>
        <dbReference type="Proteomes" id="UP000193431"/>
    </source>
</evidence>
<dbReference type="STRING" id="331648.BST97_00405"/>
<protein>
    <submittedName>
        <fullName evidence="1">Uncharacterized protein</fullName>
    </submittedName>
</protein>
<dbReference type="PROSITE" id="PS51257">
    <property type="entry name" value="PROKAR_LIPOPROTEIN"/>
    <property type="match status" value="1"/>
</dbReference>
<keyword evidence="2" id="KW-1185">Reference proteome</keyword>
<reference evidence="1 2" key="1">
    <citation type="submission" date="2016-11" db="EMBL/GenBank/DDBJ databases">
        <title>Trade-off between light-utilization and light-protection in marine flavobacteria.</title>
        <authorList>
            <person name="Kumagai Y."/>
        </authorList>
    </citation>
    <scope>NUCLEOTIDE SEQUENCE [LARGE SCALE GENOMIC DNA]</scope>
    <source>
        <strain evidence="1 2">JCM 13191</strain>
    </source>
</reference>
<evidence type="ECO:0000313" key="1">
    <source>
        <dbReference type="EMBL" id="ARN76587.1"/>
    </source>
</evidence>
<name>A0A1W6MG84_9FLAO</name>
<proteinExistence type="predicted"/>